<dbReference type="EMBL" id="HBNR01010048">
    <property type="protein sequence ID" value="CAE4566964.1"/>
    <property type="molecule type" value="Transcribed_RNA"/>
</dbReference>
<dbReference type="SUPFAM" id="SSF51126">
    <property type="entry name" value="Pectin lyase-like"/>
    <property type="match status" value="1"/>
</dbReference>
<accession>A0A7S4PZK0</accession>
<feature type="chain" id="PRO_5030675680" description="Pectate lyase superfamily protein domain-containing protein" evidence="1">
    <location>
        <begin position="18"/>
        <end position="624"/>
    </location>
</feature>
<dbReference type="InterPro" id="IPR059186">
    <property type="entry name" value="SACTE_4363"/>
</dbReference>
<reference evidence="2" key="1">
    <citation type="submission" date="2021-01" db="EMBL/GenBank/DDBJ databases">
        <authorList>
            <person name="Corre E."/>
            <person name="Pelletier E."/>
            <person name="Niang G."/>
            <person name="Scheremetjew M."/>
            <person name="Finn R."/>
            <person name="Kale V."/>
            <person name="Holt S."/>
            <person name="Cochrane G."/>
            <person name="Meng A."/>
            <person name="Brown T."/>
            <person name="Cohen L."/>
        </authorList>
    </citation>
    <scope>NUCLEOTIDE SEQUENCE</scope>
    <source>
        <strain evidence="2">CCMP3105</strain>
    </source>
</reference>
<name>A0A7S4PZK0_9DINO</name>
<dbReference type="InterPro" id="IPR012334">
    <property type="entry name" value="Pectin_lyas_fold"/>
</dbReference>
<dbReference type="AlphaFoldDB" id="A0A7S4PZK0"/>
<gene>
    <name evidence="2" type="ORF">AMON00008_LOCUS6583</name>
</gene>
<evidence type="ECO:0008006" key="3">
    <source>
        <dbReference type="Google" id="ProtNLM"/>
    </source>
</evidence>
<organism evidence="2">
    <name type="scientific">Alexandrium monilatum</name>
    <dbReference type="NCBI Taxonomy" id="311494"/>
    <lineage>
        <taxon>Eukaryota</taxon>
        <taxon>Sar</taxon>
        <taxon>Alveolata</taxon>
        <taxon>Dinophyceae</taxon>
        <taxon>Gonyaulacales</taxon>
        <taxon>Pyrocystaceae</taxon>
        <taxon>Alexandrium</taxon>
    </lineage>
</organism>
<evidence type="ECO:0000256" key="1">
    <source>
        <dbReference type="SAM" id="SignalP"/>
    </source>
</evidence>
<dbReference type="CDD" id="cd23669">
    <property type="entry name" value="GH55_SacteLam55A-like"/>
    <property type="match status" value="1"/>
</dbReference>
<keyword evidence="1" id="KW-0732">Signal</keyword>
<proteinExistence type="predicted"/>
<evidence type="ECO:0000313" key="2">
    <source>
        <dbReference type="EMBL" id="CAE4566964.1"/>
    </source>
</evidence>
<feature type="signal peptide" evidence="1">
    <location>
        <begin position="1"/>
        <end position="17"/>
    </location>
</feature>
<protein>
    <recommendedName>
        <fullName evidence="3">Pectate lyase superfamily protein domain-containing protein</fullName>
    </recommendedName>
</protein>
<dbReference type="Gene3D" id="2.160.20.10">
    <property type="entry name" value="Single-stranded right-handed beta-helix, Pectin lyase-like"/>
    <property type="match status" value="1"/>
</dbReference>
<sequence length="624" mass="67168">MTMRALVVSALLQRAAAYVFCCYQAWGNDDTTGCAGYPNSHKGGLCNTDYGRSCNSDQECPEKPVPRAPPGQWYADLPNVLVFSPGDPTVQGRVNGVFAEMQNAQFGYKRYALLFTSGHYKSLEVPVGYYTSVLGVGRSPRDVVVDHFSSMDAGEGGATQVFWRSVEGLTTTAKTVTYAASQACPIRRSVVQGDLWLSEDGPPHWSSGGFMADVQVNGTVFAGTQQQYFFRNSEFRAFDYSIGGWNFVSAGVHGVPKQSATGKRFEVTTVESVPLVAGKPYLTEADGEWSITVPPWRTTSRGSLAYHEPEKSIAMADVFVAKPGHDAAAINTGCWGKKALLLTPAVYRLSGPIRVDQADFVILGIGFPTLVTTGGMAAMEVTADGVRIAGVLFEAGTPVSSQTTSAMLHWMGNDGLASDIFSRVGAFSGSPAGSCSRTRADVHVQIDGKGVILDNTWFWHADHDDCGGFHPSASDSCYSGNGLRVNGDDVTVYGLAVEHTMENQVEWRGEAGRVYFFQSELPYADEAYGQQERSGYSVDYSVRKHTAYGLGVYIVSAFTPLMVDSAIRAPPSAQITNALAWSNGGSVAQFTHGVICTSPGTSNCIRGNLCGRDACYLHTLEWFV</sequence>
<dbReference type="InterPro" id="IPR011050">
    <property type="entry name" value="Pectin_lyase_fold/virulence"/>
</dbReference>